<proteinExistence type="predicted"/>
<dbReference type="AlphaFoldDB" id="A0A7C2ZNT7"/>
<accession>A0A7C2ZNT7</accession>
<dbReference type="GO" id="GO:0005886">
    <property type="term" value="C:plasma membrane"/>
    <property type="evidence" value="ECO:0007669"/>
    <property type="project" value="UniProtKB-SubCell"/>
</dbReference>
<evidence type="ECO:0000256" key="5">
    <source>
        <dbReference type="ARBA" id="ARBA00023136"/>
    </source>
</evidence>
<dbReference type="PIRSF" id="PIRSF019239">
    <property type="entry name" value="MrpE"/>
    <property type="match status" value="1"/>
</dbReference>
<comment type="subcellular location">
    <subcellularLocation>
        <location evidence="1">Cell membrane</location>
        <topology evidence="1">Multi-pass membrane protein</topology>
    </subcellularLocation>
</comment>
<organism evidence="7">
    <name type="scientific">Ignisphaera aggregans</name>
    <dbReference type="NCBI Taxonomy" id="334771"/>
    <lineage>
        <taxon>Archaea</taxon>
        <taxon>Thermoproteota</taxon>
        <taxon>Thermoprotei</taxon>
        <taxon>Desulfurococcales</taxon>
        <taxon>Desulfurococcaceae</taxon>
        <taxon>Ignisphaera</taxon>
    </lineage>
</organism>
<dbReference type="InterPro" id="IPR002758">
    <property type="entry name" value="Cation_antiport_E"/>
</dbReference>
<protein>
    <submittedName>
        <fullName evidence="7">Cation:proton antiporter</fullName>
    </submittedName>
</protein>
<keyword evidence="3 6" id="KW-0812">Transmembrane</keyword>
<dbReference type="PANTHER" id="PTHR34584:SF1">
    <property type="entry name" value="NA(+)_H(+) ANTIPORTER SUBUNIT E1"/>
    <property type="match status" value="1"/>
</dbReference>
<keyword evidence="2" id="KW-1003">Cell membrane</keyword>
<evidence type="ECO:0000313" key="7">
    <source>
        <dbReference type="EMBL" id="HEW53259.1"/>
    </source>
</evidence>
<dbReference type="EMBL" id="DSGT01000009">
    <property type="protein sequence ID" value="HEW53259.1"/>
    <property type="molecule type" value="Genomic_DNA"/>
</dbReference>
<evidence type="ECO:0000256" key="4">
    <source>
        <dbReference type="ARBA" id="ARBA00022989"/>
    </source>
</evidence>
<dbReference type="GO" id="GO:0008324">
    <property type="term" value="F:monoatomic cation transmembrane transporter activity"/>
    <property type="evidence" value="ECO:0007669"/>
    <property type="project" value="InterPro"/>
</dbReference>
<evidence type="ECO:0000256" key="1">
    <source>
        <dbReference type="ARBA" id="ARBA00004651"/>
    </source>
</evidence>
<keyword evidence="5 6" id="KW-0472">Membrane</keyword>
<evidence type="ECO:0000256" key="2">
    <source>
        <dbReference type="ARBA" id="ARBA00022475"/>
    </source>
</evidence>
<feature type="transmembrane region" description="Helical" evidence="6">
    <location>
        <begin position="7"/>
        <end position="24"/>
    </location>
</feature>
<evidence type="ECO:0000256" key="6">
    <source>
        <dbReference type="SAM" id="Phobius"/>
    </source>
</evidence>
<name>A0A7C2ZNT7_9CREN</name>
<evidence type="ECO:0000256" key="3">
    <source>
        <dbReference type="ARBA" id="ARBA00022692"/>
    </source>
</evidence>
<dbReference type="PANTHER" id="PTHR34584">
    <property type="entry name" value="NA(+)/H(+) ANTIPORTER SUBUNIT E1"/>
    <property type="match status" value="1"/>
</dbReference>
<dbReference type="Pfam" id="PF01899">
    <property type="entry name" value="MNHE"/>
    <property type="match status" value="1"/>
</dbReference>
<sequence length="168" mass="19150">MERLLKAIAPSIFAFLIYIVYTGGIRLYDIATGVVVSIIVGIATAPLLVEDWRKSLSISRFVTLIKYVFRYFLIDEVKAHWTVIKMGLSPNVRIRPGIVRVPINSRSEYAITLVAISITNTPGTVTVDVDREKGVLYVNWIYVKSERPEDTYREIASVFDRYAKKIFD</sequence>
<feature type="transmembrane region" description="Helical" evidence="6">
    <location>
        <begin position="30"/>
        <end position="49"/>
    </location>
</feature>
<reference evidence="7" key="1">
    <citation type="journal article" date="2020" name="mSystems">
        <title>Genome- and Community-Level Interaction Insights into Carbon Utilization and Element Cycling Functions of Hydrothermarchaeota in Hydrothermal Sediment.</title>
        <authorList>
            <person name="Zhou Z."/>
            <person name="Liu Y."/>
            <person name="Xu W."/>
            <person name="Pan J."/>
            <person name="Luo Z.H."/>
            <person name="Li M."/>
        </authorList>
    </citation>
    <scope>NUCLEOTIDE SEQUENCE [LARGE SCALE GENOMIC DNA]</scope>
    <source>
        <strain evidence="7">SpSt-16</strain>
    </source>
</reference>
<comment type="caution">
    <text evidence="7">The sequence shown here is derived from an EMBL/GenBank/DDBJ whole genome shotgun (WGS) entry which is preliminary data.</text>
</comment>
<keyword evidence="4 6" id="KW-1133">Transmembrane helix</keyword>
<gene>
    <name evidence="7" type="ORF">ENO77_03740</name>
</gene>